<dbReference type="AlphaFoldDB" id="A0A812RDE1"/>
<protein>
    <submittedName>
        <fullName evidence="3">Uncharacterized protein</fullName>
    </submittedName>
</protein>
<gene>
    <name evidence="3" type="ORF">SNAT2548_LOCUS23670</name>
</gene>
<organism evidence="3 4">
    <name type="scientific">Symbiodinium natans</name>
    <dbReference type="NCBI Taxonomy" id="878477"/>
    <lineage>
        <taxon>Eukaryota</taxon>
        <taxon>Sar</taxon>
        <taxon>Alveolata</taxon>
        <taxon>Dinophyceae</taxon>
        <taxon>Suessiales</taxon>
        <taxon>Symbiodiniaceae</taxon>
        <taxon>Symbiodinium</taxon>
    </lineage>
</organism>
<evidence type="ECO:0000313" key="3">
    <source>
        <dbReference type="EMBL" id="CAE7435700.1"/>
    </source>
</evidence>
<dbReference type="EMBL" id="CAJNDS010002329">
    <property type="protein sequence ID" value="CAE7435700.1"/>
    <property type="molecule type" value="Genomic_DNA"/>
</dbReference>
<accession>A0A812RDE1</accession>
<keyword evidence="2" id="KW-0472">Membrane</keyword>
<proteinExistence type="predicted"/>
<evidence type="ECO:0000256" key="2">
    <source>
        <dbReference type="SAM" id="Phobius"/>
    </source>
</evidence>
<evidence type="ECO:0000256" key="1">
    <source>
        <dbReference type="SAM" id="MobiDB-lite"/>
    </source>
</evidence>
<sequence length="183" mass="19372">MSADRLVPLRVAPSVAEDVGDVGGKASLWLLLLEPMFSLMFCVVIVGEVLFIITQSIAIAFQISDVMLPIADAFVPLVHGCIEVNVELAQAKAMENSYRMAEFGCTGAEMVGAAVGGAVSGTVGPPVSVTAFQDLQSQVEQLQRQVKELSRAQDLMREASKVAPESAEPTVQSQSTGPIPELI</sequence>
<dbReference type="Proteomes" id="UP000604046">
    <property type="component" value="Unassembled WGS sequence"/>
</dbReference>
<keyword evidence="2" id="KW-1133">Transmembrane helix</keyword>
<evidence type="ECO:0000313" key="4">
    <source>
        <dbReference type="Proteomes" id="UP000604046"/>
    </source>
</evidence>
<name>A0A812RDE1_9DINO</name>
<dbReference type="OrthoDB" id="10410344at2759"/>
<feature type="region of interest" description="Disordered" evidence="1">
    <location>
        <begin position="155"/>
        <end position="183"/>
    </location>
</feature>
<comment type="caution">
    <text evidence="3">The sequence shown here is derived from an EMBL/GenBank/DDBJ whole genome shotgun (WGS) entry which is preliminary data.</text>
</comment>
<reference evidence="3" key="1">
    <citation type="submission" date="2021-02" db="EMBL/GenBank/DDBJ databases">
        <authorList>
            <person name="Dougan E. K."/>
            <person name="Rhodes N."/>
            <person name="Thang M."/>
            <person name="Chan C."/>
        </authorList>
    </citation>
    <scope>NUCLEOTIDE SEQUENCE</scope>
</reference>
<keyword evidence="2" id="KW-0812">Transmembrane</keyword>
<feature type="transmembrane region" description="Helical" evidence="2">
    <location>
        <begin position="37"/>
        <end position="61"/>
    </location>
</feature>
<keyword evidence="4" id="KW-1185">Reference proteome</keyword>